<dbReference type="PROSITE" id="PS50835">
    <property type="entry name" value="IG_LIKE"/>
    <property type="match status" value="2"/>
</dbReference>
<feature type="chain" id="PRO_5025439910" evidence="7">
    <location>
        <begin position="22"/>
        <end position="1032"/>
    </location>
</feature>
<dbReference type="Pfam" id="PF07679">
    <property type="entry name" value="I-set"/>
    <property type="match status" value="1"/>
</dbReference>
<dbReference type="Pfam" id="PF13927">
    <property type="entry name" value="Ig_3"/>
    <property type="match status" value="1"/>
</dbReference>
<keyword evidence="4" id="KW-0393">Immunoglobulin domain</keyword>
<feature type="region of interest" description="Disordered" evidence="5">
    <location>
        <begin position="619"/>
        <end position="777"/>
    </location>
</feature>
<protein>
    <submittedName>
        <fullName evidence="9">Chromatin modification-related protein eaf-1-like</fullName>
    </submittedName>
</protein>
<feature type="compositionally biased region" description="Polar residues" evidence="5">
    <location>
        <begin position="846"/>
        <end position="867"/>
    </location>
</feature>
<feature type="region of interest" description="Disordered" evidence="5">
    <location>
        <begin position="526"/>
        <end position="549"/>
    </location>
</feature>
<feature type="domain" description="Ig-like" evidence="8">
    <location>
        <begin position="224"/>
        <end position="312"/>
    </location>
</feature>
<dbReference type="InterPro" id="IPR003598">
    <property type="entry name" value="Ig_sub2"/>
</dbReference>
<dbReference type="OrthoDB" id="5969816at2759"/>
<dbReference type="InterPro" id="IPR013783">
    <property type="entry name" value="Ig-like_fold"/>
</dbReference>
<feature type="compositionally biased region" description="Polar residues" evidence="5">
    <location>
        <begin position="463"/>
        <end position="485"/>
    </location>
</feature>
<reference evidence="9" key="2">
    <citation type="submission" date="2025-08" db="UniProtKB">
        <authorList>
            <consortium name="Ensembl"/>
        </authorList>
    </citation>
    <scope>IDENTIFICATION</scope>
</reference>
<dbReference type="SMART" id="SM00409">
    <property type="entry name" value="IG"/>
    <property type="match status" value="3"/>
</dbReference>
<evidence type="ECO:0000256" key="6">
    <source>
        <dbReference type="SAM" id="Phobius"/>
    </source>
</evidence>
<feature type="compositionally biased region" description="Polar residues" evidence="5">
    <location>
        <begin position="619"/>
        <end position="633"/>
    </location>
</feature>
<dbReference type="GeneTree" id="ENSGT01130000278319"/>
<feature type="compositionally biased region" description="Low complexity" evidence="5">
    <location>
        <begin position="725"/>
        <end position="734"/>
    </location>
</feature>
<dbReference type="InterPro" id="IPR036179">
    <property type="entry name" value="Ig-like_dom_sf"/>
</dbReference>
<evidence type="ECO:0000313" key="10">
    <source>
        <dbReference type="Proteomes" id="UP000472263"/>
    </source>
</evidence>
<feature type="compositionally biased region" description="Pro residues" evidence="5">
    <location>
        <begin position="371"/>
        <end position="380"/>
    </location>
</feature>
<feature type="signal peptide" evidence="7">
    <location>
        <begin position="1"/>
        <end position="21"/>
    </location>
</feature>
<feature type="region of interest" description="Disordered" evidence="5">
    <location>
        <begin position="564"/>
        <end position="604"/>
    </location>
</feature>
<dbReference type="InterPro" id="IPR003599">
    <property type="entry name" value="Ig_sub"/>
</dbReference>
<dbReference type="InterPro" id="IPR052598">
    <property type="entry name" value="IgSF_CEA-related"/>
</dbReference>
<dbReference type="AlphaFoldDB" id="A0A668ASN5"/>
<feature type="compositionally biased region" description="Basic residues" evidence="5">
    <location>
        <begin position="971"/>
        <end position="997"/>
    </location>
</feature>
<dbReference type="SMART" id="SM00408">
    <property type="entry name" value="IGc2"/>
    <property type="match status" value="2"/>
</dbReference>
<feature type="region of interest" description="Disordered" evidence="5">
    <location>
        <begin position="971"/>
        <end position="1032"/>
    </location>
</feature>
<evidence type="ECO:0000259" key="8">
    <source>
        <dbReference type="PROSITE" id="PS50835"/>
    </source>
</evidence>
<evidence type="ECO:0000256" key="1">
    <source>
        <dbReference type="ARBA" id="ARBA00022729"/>
    </source>
</evidence>
<feature type="region of interest" description="Disordered" evidence="5">
    <location>
        <begin position="356"/>
        <end position="441"/>
    </location>
</feature>
<keyword evidence="6" id="KW-1133">Transmembrane helix</keyword>
<evidence type="ECO:0000256" key="3">
    <source>
        <dbReference type="ARBA" id="ARBA00023180"/>
    </source>
</evidence>
<feature type="region of interest" description="Disordered" evidence="5">
    <location>
        <begin position="461"/>
        <end position="513"/>
    </location>
</feature>
<evidence type="ECO:0000256" key="5">
    <source>
        <dbReference type="SAM" id="MobiDB-lite"/>
    </source>
</evidence>
<feature type="region of interest" description="Disordered" evidence="5">
    <location>
        <begin position="806"/>
        <end position="883"/>
    </location>
</feature>
<dbReference type="CDD" id="cd00096">
    <property type="entry name" value="Ig"/>
    <property type="match status" value="2"/>
</dbReference>
<dbReference type="PANTHER" id="PTHR44337">
    <property type="entry name" value="CARCINOEMBRYONIC ANTIGEN-RELATED CELL ADHESION MOLECULE 8"/>
    <property type="match status" value="1"/>
</dbReference>
<sequence>MNQPLLLICLSLAVLPADVLAQSPVQIEFQTDPVLVQTGTTSVFTVLTVSDVVSISWRTQAGTLLGLWAGGNSVVNPVPEYQGRITITATQLRISDAQLRDAGNYTVEVNPLATTGFSSNTRSILLRVFVAVAGVSLSVPSVAAEGRNVSLNCTWTAGTETTVQWGKGGSAISGDSRITISAGSLVINPARRSDAGEYTCTVTNPVSGRTATQSLTVYYGPDTPVLTKNTPPDCVGPGDAEVGQTVRLTCLSESLPPALFSWQRDGQPIASSQPDSGALILQTFSTNQSGLYTCVARNGLTGDTSEQRTDLAIVGTCLSAGEVAGIVIGSLILLILIILVIVAIVLLIRRKRVEQRQRDSMGLQKTEPNPRLIPPDPPPHAARDLGQGPHPPLLDLNTNTRHPSHLYALPHRGHGNPHTPPLNSLRNSNTHQHNGRSHTNGLLHNAIQNTNSYPHNGVDNPAFTHTVSQNANVPPPHTQQQNPNILIQAGTAQGGAQPPTVHVNLNPLPQSAQQNNNAQMPVVHVNLNSYPNNDQPTQQDSSAPPLTSIANNNATLQNLVQTGQSNTNPRIQRGLLHPGGPQQNSHVDSGPQISSGLIPTGYTHYNRHNTAQRNANTQTYQQDPVPNTRSGHSISVPRDAPAAASSRRRQMPWDRLRGTPAYPNGTAQREQTSPNSTSASTDYTTQPSTSQARTPNRAQPGARSQNTSRSRATPIQDSQSVARQTLSSTLASSLQGQNTHSVTQLEATHQTHRNPRSQRESAQQDIRGLPGSQAASRQIAVHSNTPQVLPLMSHQASVGHVAVSQGPMTQQAPTAPQGPDTRALADPNHLPQAHMAQQHKAAQRQTAPQGLGTQTQPGIQSANQPRQGGSAPVLHPSAQPNPHNLTQAALQMHTQRAQIFQNRNQQTQAALLHPRTQAGAPIPETRHPPTPPPAIPLTHFQALPRERTQHKSPARGPQPPRHHVNIPTAQRHLHAQQHPKMHHHAATMHGNPHHHPGNAHMRAGAQRHGHAHGHGQHAHFTHPRQAHRGRPR</sequence>
<feature type="compositionally biased region" description="Polar residues" evidence="5">
    <location>
        <begin position="421"/>
        <end position="441"/>
    </location>
</feature>
<dbReference type="InParanoid" id="A0A668ASN5"/>
<reference evidence="9" key="1">
    <citation type="submission" date="2019-06" db="EMBL/GenBank/DDBJ databases">
        <authorList>
            <consortium name="Wellcome Sanger Institute Data Sharing"/>
        </authorList>
    </citation>
    <scope>NUCLEOTIDE SEQUENCE [LARGE SCALE GENOMIC DNA]</scope>
</reference>
<evidence type="ECO:0000256" key="2">
    <source>
        <dbReference type="ARBA" id="ARBA00023157"/>
    </source>
</evidence>
<dbReference type="Ensembl" id="ENSMMDT00005049463.1">
    <property type="protein sequence ID" value="ENSMMDP00005048511.1"/>
    <property type="gene ID" value="ENSMMDG00005022068.1"/>
</dbReference>
<feature type="compositionally biased region" description="Polar residues" evidence="5">
    <location>
        <begin position="665"/>
        <end position="724"/>
    </location>
</feature>
<feature type="compositionally biased region" description="Basic residues" evidence="5">
    <location>
        <begin position="1005"/>
        <end position="1032"/>
    </location>
</feature>
<keyword evidence="6" id="KW-0472">Membrane</keyword>
<reference evidence="9" key="3">
    <citation type="submission" date="2025-09" db="UniProtKB">
        <authorList>
            <consortium name="Ensembl"/>
        </authorList>
    </citation>
    <scope>IDENTIFICATION</scope>
</reference>
<name>A0A668ASN5_9TELE</name>
<organism evidence="9 10">
    <name type="scientific">Myripristis murdjan</name>
    <name type="common">pinecone soldierfish</name>
    <dbReference type="NCBI Taxonomy" id="586833"/>
    <lineage>
        <taxon>Eukaryota</taxon>
        <taxon>Metazoa</taxon>
        <taxon>Chordata</taxon>
        <taxon>Craniata</taxon>
        <taxon>Vertebrata</taxon>
        <taxon>Euteleostomi</taxon>
        <taxon>Actinopterygii</taxon>
        <taxon>Neopterygii</taxon>
        <taxon>Teleostei</taxon>
        <taxon>Neoteleostei</taxon>
        <taxon>Acanthomorphata</taxon>
        <taxon>Holocentriformes</taxon>
        <taxon>Holocentridae</taxon>
        <taxon>Myripristis</taxon>
    </lineage>
</organism>
<keyword evidence="10" id="KW-1185">Reference proteome</keyword>
<feature type="compositionally biased region" description="Low complexity" evidence="5">
    <location>
        <begin position="832"/>
        <end position="845"/>
    </location>
</feature>
<dbReference type="SUPFAM" id="SSF48726">
    <property type="entry name" value="Immunoglobulin"/>
    <property type="match status" value="3"/>
</dbReference>
<keyword evidence="6" id="KW-0812">Transmembrane</keyword>
<evidence type="ECO:0000313" key="9">
    <source>
        <dbReference type="Ensembl" id="ENSMMDP00005048511.1"/>
    </source>
</evidence>
<keyword evidence="3" id="KW-0325">Glycoprotein</keyword>
<evidence type="ECO:0000256" key="7">
    <source>
        <dbReference type="SAM" id="SignalP"/>
    </source>
</evidence>
<feature type="domain" description="Ig-like" evidence="8">
    <location>
        <begin position="145"/>
        <end position="216"/>
    </location>
</feature>
<dbReference type="InterPro" id="IPR013098">
    <property type="entry name" value="Ig_I-set"/>
</dbReference>
<accession>A0A668ASN5</accession>
<dbReference type="InterPro" id="IPR007110">
    <property type="entry name" value="Ig-like_dom"/>
</dbReference>
<dbReference type="Gene3D" id="2.60.40.10">
    <property type="entry name" value="Immunoglobulins"/>
    <property type="match status" value="3"/>
</dbReference>
<keyword evidence="1 7" id="KW-0732">Signal</keyword>
<dbReference type="Proteomes" id="UP000472263">
    <property type="component" value="Chromosome 16"/>
</dbReference>
<dbReference type="PANTHER" id="PTHR44337:SF22">
    <property type="entry name" value="HEPACAM FAMILY MEMBER 2-LIKE"/>
    <property type="match status" value="1"/>
</dbReference>
<evidence type="ECO:0000256" key="4">
    <source>
        <dbReference type="ARBA" id="ARBA00023319"/>
    </source>
</evidence>
<gene>
    <name evidence="9" type="primary">si:dkeyp-97a10.3</name>
</gene>
<feature type="transmembrane region" description="Helical" evidence="6">
    <location>
        <begin position="323"/>
        <end position="348"/>
    </location>
</feature>
<feature type="compositionally biased region" description="Polar residues" evidence="5">
    <location>
        <begin position="581"/>
        <end position="597"/>
    </location>
</feature>
<feature type="compositionally biased region" description="Polar residues" evidence="5">
    <location>
        <begin position="735"/>
        <end position="748"/>
    </location>
</feature>
<keyword evidence="2" id="KW-1015">Disulfide bond</keyword>
<proteinExistence type="predicted"/>